<evidence type="ECO:0000259" key="2">
    <source>
        <dbReference type="Pfam" id="PF13439"/>
    </source>
</evidence>
<proteinExistence type="predicted"/>
<dbReference type="InterPro" id="IPR050194">
    <property type="entry name" value="Glycosyltransferase_grp1"/>
</dbReference>
<dbReference type="Pfam" id="PF13439">
    <property type="entry name" value="Glyco_transf_4"/>
    <property type="match status" value="1"/>
</dbReference>
<dbReference type="InterPro" id="IPR028098">
    <property type="entry name" value="Glyco_trans_4-like_N"/>
</dbReference>
<dbReference type="InterPro" id="IPR001296">
    <property type="entry name" value="Glyco_trans_1"/>
</dbReference>
<comment type="caution">
    <text evidence="3">The sequence shown here is derived from an EMBL/GenBank/DDBJ whole genome shotgun (WGS) entry which is preliminary data.</text>
</comment>
<evidence type="ECO:0000313" key="3">
    <source>
        <dbReference type="EMBL" id="CAD7766604.1"/>
    </source>
</evidence>
<dbReference type="Gene3D" id="3.40.50.2000">
    <property type="entry name" value="Glycogen Phosphorylase B"/>
    <property type="match status" value="2"/>
</dbReference>
<feature type="domain" description="Glycosyl transferase family 1" evidence="1">
    <location>
        <begin position="194"/>
        <end position="361"/>
    </location>
</feature>
<dbReference type="SUPFAM" id="SSF53756">
    <property type="entry name" value="UDP-Glycosyltransferase/glycogen phosphorylase"/>
    <property type="match status" value="1"/>
</dbReference>
<sequence length="393" mass="44981">MNICMVAYTFYESDNRIRRYAETLVKRGDSVSVFSLKREGQGSFGVLNGVEIYRIQERIVNEKGKLSYLYKLLKFFVLSTCFLAKEHIKKPYDLIHVHSVPDFEVFAAVLPKLMGAKIILDIHDIVPEFYCSKFNTKKDSLIFKCLVLIEKLSIKFADHTIISNHIWYDTLVSRSVKKEKCTTILNYPDNTLFIKNKKVTNNDKIIMLYPGTLNWHQGLDIAIKAFARIAEQTPFAEFHIYGDGSSKNDLEKMVLELGVENKVFVNGLVSIDEIVSIMSNADIGIIPKRNDSFGGEAFSTKSLEFMLLGVPIIVSKTKIDDYYFNESIVKYFEPESDKELAVAMLSLIKNKEERKKLSQNALNYVAAKNWESKKTIYINLVNSILPDSNRNVK</sequence>
<dbReference type="Proteomes" id="UP000614580">
    <property type="component" value="Unassembled WGS sequence"/>
</dbReference>
<dbReference type="EC" id="2.4.1.250" evidence="3"/>
<reference evidence="3" key="1">
    <citation type="submission" date="2020-12" db="EMBL/GenBank/DDBJ databases">
        <authorList>
            <person name="Hahn C.J."/>
            <person name="Laso-Perez R."/>
            <person name="Vulcano F."/>
            <person name="Vaziourakis K.-M."/>
            <person name="Stokke R."/>
            <person name="Steen I.H."/>
            <person name="Teske A."/>
            <person name="Boetius A."/>
            <person name="Liebeke M."/>
            <person name="Amann R."/>
            <person name="Knittel K."/>
        </authorList>
    </citation>
    <scope>NUCLEOTIDE SEQUENCE</scope>
    <source>
        <strain evidence="3">Gfbio:c6db26ca-90af-429b-aeed-0e3e8aed0b5e:GoM-Arc1_AMV-AAA_792_C10</strain>
    </source>
</reference>
<gene>
    <name evidence="3" type="primary">mshA</name>
    <name evidence="3" type="ORF">DNFNHJIP_00002</name>
</gene>
<dbReference type="Pfam" id="PF00534">
    <property type="entry name" value="Glycos_transf_1"/>
    <property type="match status" value="1"/>
</dbReference>
<evidence type="ECO:0000313" key="4">
    <source>
        <dbReference type="Proteomes" id="UP000614580"/>
    </source>
</evidence>
<accession>A0A812A0E5</accession>
<dbReference type="PANTHER" id="PTHR45947">
    <property type="entry name" value="SULFOQUINOVOSYL TRANSFERASE SQD2"/>
    <property type="match status" value="1"/>
</dbReference>
<dbReference type="EMBL" id="CAJHZY010000001">
    <property type="protein sequence ID" value="CAD7766604.1"/>
    <property type="molecule type" value="Genomic_DNA"/>
</dbReference>
<dbReference type="AlphaFoldDB" id="A0A812A0E5"/>
<name>A0A812A0E5_9EURY</name>
<dbReference type="CDD" id="cd03794">
    <property type="entry name" value="GT4_WbuB-like"/>
    <property type="match status" value="1"/>
</dbReference>
<dbReference type="PANTHER" id="PTHR45947:SF3">
    <property type="entry name" value="SULFOQUINOVOSYL TRANSFERASE SQD2"/>
    <property type="match status" value="1"/>
</dbReference>
<protein>
    <submittedName>
        <fullName evidence="3">D-inositol-3-phosphate glycosyltransferase</fullName>
        <ecNumber evidence="3">2.4.1.250</ecNumber>
    </submittedName>
</protein>
<dbReference type="GO" id="GO:0102710">
    <property type="term" value="F:D-inositol-3-phosphate glycosyltransferase activity"/>
    <property type="evidence" value="ECO:0007669"/>
    <property type="project" value="UniProtKB-EC"/>
</dbReference>
<keyword evidence="3" id="KW-0808">Transferase</keyword>
<evidence type="ECO:0000259" key="1">
    <source>
        <dbReference type="Pfam" id="PF00534"/>
    </source>
</evidence>
<keyword evidence="3" id="KW-0328">Glycosyltransferase</keyword>
<feature type="domain" description="Glycosyltransferase subfamily 4-like N-terminal" evidence="2">
    <location>
        <begin position="17"/>
        <end position="186"/>
    </location>
</feature>
<organism evidence="3 4">
    <name type="scientific">Candidatus Argoarchaeum ethanivorans</name>
    <dbReference type="NCBI Taxonomy" id="2608793"/>
    <lineage>
        <taxon>Archaea</taxon>
        <taxon>Methanobacteriati</taxon>
        <taxon>Methanobacteriota</taxon>
        <taxon>Stenosarchaea group</taxon>
        <taxon>Methanomicrobia</taxon>
        <taxon>Methanosarcinales</taxon>
        <taxon>Methanosarcinales incertae sedis</taxon>
        <taxon>GOM Arc I cluster</taxon>
        <taxon>Candidatus Argoarchaeum</taxon>
    </lineage>
</organism>